<name>W4FSH6_APHAT</name>
<proteinExistence type="predicted"/>
<evidence type="ECO:0000313" key="1">
    <source>
        <dbReference type="EMBL" id="ETV69906.1"/>
    </source>
</evidence>
<dbReference type="GeneID" id="20816501"/>
<dbReference type="RefSeq" id="XP_009840644.1">
    <property type="nucleotide sequence ID" value="XM_009842342.1"/>
</dbReference>
<dbReference type="AlphaFoldDB" id="W4FSH6"/>
<reference evidence="1" key="1">
    <citation type="submission" date="2013-12" db="EMBL/GenBank/DDBJ databases">
        <title>The Genome Sequence of Aphanomyces astaci APO3.</title>
        <authorList>
            <consortium name="The Broad Institute Genomics Platform"/>
            <person name="Russ C."/>
            <person name="Tyler B."/>
            <person name="van West P."/>
            <person name="Dieguez-Uribeondo J."/>
            <person name="Young S.K."/>
            <person name="Zeng Q."/>
            <person name="Gargeya S."/>
            <person name="Fitzgerald M."/>
            <person name="Abouelleil A."/>
            <person name="Alvarado L."/>
            <person name="Chapman S.B."/>
            <person name="Gainer-Dewar J."/>
            <person name="Goldberg J."/>
            <person name="Griggs A."/>
            <person name="Gujja S."/>
            <person name="Hansen M."/>
            <person name="Howarth C."/>
            <person name="Imamovic A."/>
            <person name="Ireland A."/>
            <person name="Larimer J."/>
            <person name="McCowan C."/>
            <person name="Murphy C."/>
            <person name="Pearson M."/>
            <person name="Poon T.W."/>
            <person name="Priest M."/>
            <person name="Roberts A."/>
            <person name="Saif S."/>
            <person name="Shea T."/>
            <person name="Sykes S."/>
            <person name="Wortman J."/>
            <person name="Nusbaum C."/>
            <person name="Birren B."/>
        </authorList>
    </citation>
    <scope>NUCLEOTIDE SEQUENCE [LARGE SCALE GENOMIC DNA]</scope>
    <source>
        <strain evidence="1">APO3</strain>
    </source>
</reference>
<dbReference type="EMBL" id="KI913171">
    <property type="protein sequence ID" value="ETV69906.1"/>
    <property type="molecule type" value="Genomic_DNA"/>
</dbReference>
<protein>
    <submittedName>
        <fullName evidence="1">Uncharacterized protein</fullName>
    </submittedName>
</protein>
<sequence length="53" mass="6622">MMTLFLLMDERAAKREESRIERQEKYDREREVREARREEMHLLLMSKMLGHNQ</sequence>
<gene>
    <name evidence="1" type="ORF">H257_14505</name>
</gene>
<organism evidence="1">
    <name type="scientific">Aphanomyces astaci</name>
    <name type="common">Crayfish plague agent</name>
    <dbReference type="NCBI Taxonomy" id="112090"/>
    <lineage>
        <taxon>Eukaryota</taxon>
        <taxon>Sar</taxon>
        <taxon>Stramenopiles</taxon>
        <taxon>Oomycota</taxon>
        <taxon>Saprolegniomycetes</taxon>
        <taxon>Saprolegniales</taxon>
        <taxon>Verrucalvaceae</taxon>
        <taxon>Aphanomyces</taxon>
    </lineage>
</organism>
<dbReference type="VEuPathDB" id="FungiDB:H257_14505"/>
<accession>W4FSH6</accession>